<protein>
    <recommendedName>
        <fullName evidence="4">DUF928 domain-containing protein</fullName>
    </recommendedName>
</protein>
<dbReference type="Proteomes" id="UP000268857">
    <property type="component" value="Unassembled WGS sequence"/>
</dbReference>
<name>A0A3S0ZYY8_CHLFR</name>
<feature type="chain" id="PRO_5018737229" description="DUF928 domain-containing protein" evidence="1">
    <location>
        <begin position="24"/>
        <end position="278"/>
    </location>
</feature>
<reference evidence="2 3" key="1">
    <citation type="journal article" date="2019" name="Genome Biol. Evol.">
        <title>Day and night: Metabolic profiles and evolutionary relationships of six axenic non-marine cyanobacteria.</title>
        <authorList>
            <person name="Will S.E."/>
            <person name="Henke P."/>
            <person name="Boedeker C."/>
            <person name="Huang S."/>
            <person name="Brinkmann H."/>
            <person name="Rohde M."/>
            <person name="Jarek M."/>
            <person name="Friedl T."/>
            <person name="Seufert S."/>
            <person name="Schumacher M."/>
            <person name="Overmann J."/>
            <person name="Neumann-Schaal M."/>
            <person name="Petersen J."/>
        </authorList>
    </citation>
    <scope>NUCLEOTIDE SEQUENCE [LARGE SCALE GENOMIC DNA]</scope>
    <source>
        <strain evidence="2 3">PCC 6912</strain>
    </source>
</reference>
<dbReference type="OrthoDB" id="536034at2"/>
<dbReference type="STRING" id="211165.GCA_000317285_02940"/>
<accession>A0A3S0ZYY8</accession>
<dbReference type="Pfam" id="PF06051">
    <property type="entry name" value="DUF928"/>
    <property type="match status" value="1"/>
</dbReference>
<feature type="signal peptide" evidence="1">
    <location>
        <begin position="1"/>
        <end position="23"/>
    </location>
</feature>
<evidence type="ECO:0000313" key="2">
    <source>
        <dbReference type="EMBL" id="RUR86975.1"/>
    </source>
</evidence>
<dbReference type="AlphaFoldDB" id="A0A3S0ZYY8"/>
<gene>
    <name evidence="2" type="ORF">PCC6912_04180</name>
</gene>
<dbReference type="EMBL" id="RSCJ01000001">
    <property type="protein sequence ID" value="RUR86975.1"/>
    <property type="molecule type" value="Genomic_DNA"/>
</dbReference>
<dbReference type="RefSeq" id="WP_016872779.1">
    <property type="nucleotide sequence ID" value="NZ_AJLN01000081.1"/>
</dbReference>
<keyword evidence="3" id="KW-1185">Reference proteome</keyword>
<sequence>MKISLPSVKLVVAVALSSTGFLSNITLFSAQSSVPIPTATPKPILNPSPPATPSHGKGRVRVVLPELPPGLGPAPGGRRFGGATRGECPAVKMPLTALVPLTKQPPSIVNVWGLTTQEYPKLWFYLPYTTSFAYPAEFTVLDDESKDPLYTSAIALPKQAGVIDVPLPASIAALKVGKRYRWFLNIYCDREKQSAPVYVEGVIIRTGINQALAKQLQKAKPLQQVVIYANNGFWHDALTKLAELRQQHPHNRYLQTEWTNLLTAIGLNDLATQPLVSN</sequence>
<organism evidence="2 3">
    <name type="scientific">Chlorogloeopsis fritschii PCC 6912</name>
    <dbReference type="NCBI Taxonomy" id="211165"/>
    <lineage>
        <taxon>Bacteria</taxon>
        <taxon>Bacillati</taxon>
        <taxon>Cyanobacteriota</taxon>
        <taxon>Cyanophyceae</taxon>
        <taxon>Nostocales</taxon>
        <taxon>Chlorogloeopsidaceae</taxon>
        <taxon>Chlorogloeopsis</taxon>
    </lineage>
</organism>
<evidence type="ECO:0000313" key="3">
    <source>
        <dbReference type="Proteomes" id="UP000268857"/>
    </source>
</evidence>
<dbReference type="InterPro" id="IPR010328">
    <property type="entry name" value="DUF928"/>
</dbReference>
<evidence type="ECO:0008006" key="4">
    <source>
        <dbReference type="Google" id="ProtNLM"/>
    </source>
</evidence>
<proteinExistence type="predicted"/>
<evidence type="ECO:0000256" key="1">
    <source>
        <dbReference type="SAM" id="SignalP"/>
    </source>
</evidence>
<keyword evidence="1" id="KW-0732">Signal</keyword>
<comment type="caution">
    <text evidence="2">The sequence shown here is derived from an EMBL/GenBank/DDBJ whole genome shotgun (WGS) entry which is preliminary data.</text>
</comment>